<feature type="region of interest" description="Disordered" evidence="1">
    <location>
        <begin position="543"/>
        <end position="577"/>
    </location>
</feature>
<dbReference type="AlphaFoldDB" id="A0AAV7XCP2"/>
<name>A0AAV7XCP2_9NEOP</name>
<reference evidence="2" key="1">
    <citation type="submission" date="2022-12" db="EMBL/GenBank/DDBJ databases">
        <title>Chromosome-level genome assembly of the bean flower thrips Megalurothrips usitatus.</title>
        <authorList>
            <person name="Ma L."/>
            <person name="Liu Q."/>
            <person name="Li H."/>
            <person name="Cai W."/>
        </authorList>
    </citation>
    <scope>NUCLEOTIDE SEQUENCE</scope>
    <source>
        <strain evidence="2">Cailab_2022a</strain>
    </source>
</reference>
<gene>
    <name evidence="2" type="ORF">ONE63_002438</name>
</gene>
<protein>
    <submittedName>
        <fullName evidence="2">Uncharacterized protein</fullName>
    </submittedName>
</protein>
<feature type="compositionally biased region" description="Low complexity" evidence="1">
    <location>
        <begin position="367"/>
        <end position="389"/>
    </location>
</feature>
<feature type="region of interest" description="Disordered" evidence="1">
    <location>
        <begin position="297"/>
        <end position="351"/>
    </location>
</feature>
<evidence type="ECO:0000256" key="1">
    <source>
        <dbReference type="SAM" id="MobiDB-lite"/>
    </source>
</evidence>
<keyword evidence="3" id="KW-1185">Reference proteome</keyword>
<feature type="compositionally biased region" description="Low complexity" evidence="1">
    <location>
        <begin position="333"/>
        <end position="351"/>
    </location>
</feature>
<feature type="compositionally biased region" description="Pro residues" evidence="1">
    <location>
        <begin position="545"/>
        <end position="560"/>
    </location>
</feature>
<dbReference type="EMBL" id="JAPTSV010000012">
    <property type="protein sequence ID" value="KAJ1522127.1"/>
    <property type="molecule type" value="Genomic_DNA"/>
</dbReference>
<dbReference type="Proteomes" id="UP001075354">
    <property type="component" value="Chromosome 12"/>
</dbReference>
<organism evidence="2 3">
    <name type="scientific">Megalurothrips usitatus</name>
    <name type="common">bean blossom thrips</name>
    <dbReference type="NCBI Taxonomy" id="439358"/>
    <lineage>
        <taxon>Eukaryota</taxon>
        <taxon>Metazoa</taxon>
        <taxon>Ecdysozoa</taxon>
        <taxon>Arthropoda</taxon>
        <taxon>Hexapoda</taxon>
        <taxon>Insecta</taxon>
        <taxon>Pterygota</taxon>
        <taxon>Neoptera</taxon>
        <taxon>Paraneoptera</taxon>
        <taxon>Thysanoptera</taxon>
        <taxon>Terebrantia</taxon>
        <taxon>Thripoidea</taxon>
        <taxon>Thripidae</taxon>
        <taxon>Megalurothrips</taxon>
    </lineage>
</organism>
<proteinExistence type="predicted"/>
<evidence type="ECO:0000313" key="2">
    <source>
        <dbReference type="EMBL" id="KAJ1522127.1"/>
    </source>
</evidence>
<evidence type="ECO:0000313" key="3">
    <source>
        <dbReference type="Proteomes" id="UP001075354"/>
    </source>
</evidence>
<feature type="region of interest" description="Disordered" evidence="1">
    <location>
        <begin position="367"/>
        <end position="405"/>
    </location>
</feature>
<comment type="caution">
    <text evidence="2">The sequence shown here is derived from an EMBL/GenBank/DDBJ whole genome shotgun (WGS) entry which is preliminary data.</text>
</comment>
<feature type="region of interest" description="Disordered" evidence="1">
    <location>
        <begin position="247"/>
        <end position="267"/>
    </location>
</feature>
<feature type="compositionally biased region" description="Pro residues" evidence="1">
    <location>
        <begin position="303"/>
        <end position="312"/>
    </location>
</feature>
<sequence length="577" mass="62083">MKRREVNRSYSIGNLVLGYLQQQSCEVPLLLLFGTGVGECPDHHLICVHLAPRYPAVDDGDKDKSRPLVPPPPPARGTADENYPNPMYGHSMSQPVQGAPYYSAGMADRRPLQPMQPEGQSLMGKVAMRQQQLTHAYQSRAQPVPQSSMCLPPQPSVGFTAGGPRGGHGRPAYGQVGDADMDYPLSGQLPPEDMGYHVGVGARYPQHMMPQAQAQDAIGRMQAAAAAGMERYGSDMYCDPPPVMYSGFTPSRTSSPIRLGTEDDQQGYGRERLYGRQAQHGHMQQQQQQQPQLWARPVYGHTAPPPSFPDRPQPQLRHPREQGREPSSCGQRPARTSAATPPRPSAAAAPKLAADVKAVTATAAVKAPPAAAAGSRPATPSPSSTPTKSWPERSAGRAAPAAATEPGIRLLTGTVDNILTWGRKLEEEARPNLLFEIVGSLDSVSRGHWNSSRVVSLRSLETGATLSAVFWEIDMPLAPPPTGSIVSCVCRLGPKWPQQQPQVHRRMPRMQLLKMRAVSAGQVPHLKRMAYVSGHAVQQGALAPAPAPAATPAVTPPPSPLKQTLISSYTAPRAPRT</sequence>
<feature type="region of interest" description="Disordered" evidence="1">
    <location>
        <begin position="58"/>
        <end position="83"/>
    </location>
</feature>
<accession>A0AAV7XCP2</accession>